<reference evidence="1 2" key="1">
    <citation type="submission" date="2018-11" db="EMBL/GenBank/DDBJ databases">
        <authorList>
            <person name="Criscuolo A."/>
        </authorList>
    </citation>
    <scope>NUCLEOTIDE SEQUENCE [LARGE SCALE GENOMIC DNA]</scope>
    <source>
        <strain evidence="1">ACIP111625</strain>
    </source>
</reference>
<evidence type="ECO:0000313" key="2">
    <source>
        <dbReference type="Proteomes" id="UP000277498"/>
    </source>
</evidence>
<name>A0A3P5XLS8_9RHOB</name>
<keyword evidence="2" id="KW-1185">Reference proteome</keyword>
<dbReference type="Proteomes" id="UP000277498">
    <property type="component" value="Unassembled WGS sequence"/>
</dbReference>
<sequence>MGRIIKALFVLAILGFIALTGYAYLVDLTPEQSEVTKPVVLDAN</sequence>
<organism evidence="1 2">
    <name type="scientific">Pseudogemmobacter humi</name>
    <dbReference type="NCBI Taxonomy" id="2483812"/>
    <lineage>
        <taxon>Bacteria</taxon>
        <taxon>Pseudomonadati</taxon>
        <taxon>Pseudomonadota</taxon>
        <taxon>Alphaproteobacteria</taxon>
        <taxon>Rhodobacterales</taxon>
        <taxon>Paracoccaceae</taxon>
        <taxon>Pseudogemmobacter</taxon>
    </lineage>
</organism>
<proteinExistence type="predicted"/>
<evidence type="ECO:0000313" key="1">
    <source>
        <dbReference type="EMBL" id="VDC32646.1"/>
    </source>
</evidence>
<dbReference type="AlphaFoldDB" id="A0A3P5XLS8"/>
<gene>
    <name evidence="1" type="ORF">XINFAN_03402</name>
</gene>
<accession>A0A3P5XLS8</accession>
<protein>
    <submittedName>
        <fullName evidence="1">Uncharacterized protein</fullName>
    </submittedName>
</protein>
<dbReference type="RefSeq" id="WP_267898360.1">
    <property type="nucleotide sequence ID" value="NZ_UXAW01000093.1"/>
</dbReference>
<dbReference type="EMBL" id="UXAW01000093">
    <property type="protein sequence ID" value="VDC32646.1"/>
    <property type="molecule type" value="Genomic_DNA"/>
</dbReference>